<protein>
    <submittedName>
        <fullName evidence="1">Uncharacterized protein</fullName>
    </submittedName>
</protein>
<reference evidence="1" key="2">
    <citation type="submission" date="2021-02" db="EMBL/GenBank/DDBJ databases">
        <title>Aspergillus chevalieri M1 genome sequence.</title>
        <authorList>
            <person name="Kadooka C."/>
            <person name="Mori K."/>
            <person name="Futagami T."/>
        </authorList>
    </citation>
    <scope>NUCLEOTIDE SEQUENCE</scope>
    <source>
        <strain evidence="1">M1</strain>
    </source>
</reference>
<dbReference type="KEGG" id="ache:ACHE_40152S"/>
<evidence type="ECO:0000313" key="2">
    <source>
        <dbReference type="Proteomes" id="UP000637239"/>
    </source>
</evidence>
<dbReference type="Proteomes" id="UP000637239">
    <property type="component" value="Chromosome 4"/>
</dbReference>
<gene>
    <name evidence="1" type="ORF">ACHE_40152S</name>
</gene>
<accession>A0A7R7ZMK7</accession>
<keyword evidence="2" id="KW-1185">Reference proteome</keyword>
<name>A0A7R7ZMK7_ASPCH</name>
<dbReference type="AlphaFoldDB" id="A0A7R7ZMK7"/>
<evidence type="ECO:0000313" key="1">
    <source>
        <dbReference type="EMBL" id="BCR87588.1"/>
    </source>
</evidence>
<dbReference type="RefSeq" id="XP_043136110.1">
    <property type="nucleotide sequence ID" value="XM_043278319.1"/>
</dbReference>
<dbReference type="EMBL" id="AP024419">
    <property type="protein sequence ID" value="BCR87588.1"/>
    <property type="molecule type" value="Genomic_DNA"/>
</dbReference>
<organism evidence="1 2">
    <name type="scientific">Aspergillus chevalieri</name>
    <name type="common">Eurotium chevalieri</name>
    <dbReference type="NCBI Taxonomy" id="182096"/>
    <lineage>
        <taxon>Eukaryota</taxon>
        <taxon>Fungi</taxon>
        <taxon>Dikarya</taxon>
        <taxon>Ascomycota</taxon>
        <taxon>Pezizomycotina</taxon>
        <taxon>Eurotiomycetes</taxon>
        <taxon>Eurotiomycetidae</taxon>
        <taxon>Eurotiales</taxon>
        <taxon>Aspergillaceae</taxon>
        <taxon>Aspergillus</taxon>
        <taxon>Aspergillus subgen. Aspergillus</taxon>
    </lineage>
</organism>
<reference evidence="1" key="1">
    <citation type="submission" date="2021-01" db="EMBL/GenBank/DDBJ databases">
        <authorList>
            <consortium name="Aspergillus chevalieri M1 genome sequencing consortium"/>
            <person name="Kazuki M."/>
            <person name="Futagami T."/>
        </authorList>
    </citation>
    <scope>NUCLEOTIDE SEQUENCE</scope>
    <source>
        <strain evidence="1">M1</strain>
    </source>
</reference>
<dbReference type="GeneID" id="66981947"/>
<sequence>MLRASLQAAVSSRSQRSLHDSALELANWQQYTPMATGDGPVPPSRQQEIAPALHQMSLIPQEGFQIPSRPGGISVSPIARGTYHPGLCTMNPLQTTGLSQSLCGFLQFPTAQPYGQLPLSRLQAGAGRMPTRVEPVQTTDRPQAARYIWLPPLSTVSYQQTGNQTKESMD</sequence>
<proteinExistence type="predicted"/>